<keyword evidence="2" id="KW-1185">Reference proteome</keyword>
<dbReference type="Proteomes" id="UP001062846">
    <property type="component" value="Chromosome 10"/>
</dbReference>
<protein>
    <submittedName>
        <fullName evidence="1">Uncharacterized protein</fullName>
    </submittedName>
</protein>
<proteinExistence type="predicted"/>
<comment type="caution">
    <text evidence="1">The sequence shown here is derived from an EMBL/GenBank/DDBJ whole genome shotgun (WGS) entry which is preliminary data.</text>
</comment>
<reference evidence="1" key="1">
    <citation type="submission" date="2022-02" db="EMBL/GenBank/DDBJ databases">
        <title>Plant Genome Project.</title>
        <authorList>
            <person name="Zhang R.-G."/>
        </authorList>
    </citation>
    <scope>NUCLEOTIDE SEQUENCE</scope>
    <source>
        <strain evidence="1">AT1</strain>
    </source>
</reference>
<dbReference type="EMBL" id="CM046397">
    <property type="protein sequence ID" value="KAI8533322.1"/>
    <property type="molecule type" value="Genomic_DNA"/>
</dbReference>
<evidence type="ECO:0000313" key="2">
    <source>
        <dbReference type="Proteomes" id="UP001062846"/>
    </source>
</evidence>
<gene>
    <name evidence="1" type="ORF">RHMOL_Rhmol10G0000400</name>
</gene>
<sequence>MLPSEEAFAAAVSALGIENKDGMVVYDGKGIFSTARVSWMLRVFGHDRIWVLDGGLPRWRASGYDVESSASGYAILKASAASEAIEKVYHGQAVKINVEDKTHQHVDAHSKARFDGVAAEPRKGIRSGHVPVSKCIPFLQMLDGSQTLLPSDELKKRFDQESKNWGLVVLSASVAQYEERLCVLKHDFQMVPAALEYVEKNCHLSQNRRQLQLWCEQHAELQLWCELQLDEGHCLWSMDIPSDASWTMRKLLNLRSMAQPLIQYLIGNGQGTFLWLENWHPLGPLFKKFGENIVYNLGRSLNSKVSSIIHEGVWRWPRQRNRATQFIIEHTPADFKPTCDRLDSVVWLPHPAGFTASSTWEAIRHKLPIQPRSTIVWYSKNVPRWAFILWLAVLQRLSTKDRLLSWGMNVEDGCVLCNNGPESHEHLFFQCVFSQSVWGAIWQRCSATAIPSSLPDMIAWYILNAKGSGFKCWPLKSVLAACVYNLWMERNQRIFQHKFSPLDQVVLKTVTSIRELVHSRRGVEQSQKNMELCCSWGLSNRIFAPLVLYRQNL</sequence>
<organism evidence="1 2">
    <name type="scientific">Rhododendron molle</name>
    <name type="common">Chinese azalea</name>
    <name type="synonym">Azalea mollis</name>
    <dbReference type="NCBI Taxonomy" id="49168"/>
    <lineage>
        <taxon>Eukaryota</taxon>
        <taxon>Viridiplantae</taxon>
        <taxon>Streptophyta</taxon>
        <taxon>Embryophyta</taxon>
        <taxon>Tracheophyta</taxon>
        <taxon>Spermatophyta</taxon>
        <taxon>Magnoliopsida</taxon>
        <taxon>eudicotyledons</taxon>
        <taxon>Gunneridae</taxon>
        <taxon>Pentapetalae</taxon>
        <taxon>asterids</taxon>
        <taxon>Ericales</taxon>
        <taxon>Ericaceae</taxon>
        <taxon>Ericoideae</taxon>
        <taxon>Rhodoreae</taxon>
        <taxon>Rhododendron</taxon>
    </lineage>
</organism>
<evidence type="ECO:0000313" key="1">
    <source>
        <dbReference type="EMBL" id="KAI8533322.1"/>
    </source>
</evidence>
<name>A0ACC0LYD5_RHOML</name>
<accession>A0ACC0LYD5</accession>